<dbReference type="AlphaFoldDB" id="A0A1G1VMX2"/>
<comment type="caution">
    <text evidence="2">The sequence shown here is derived from an EMBL/GenBank/DDBJ whole genome shotgun (WGS) entry which is preliminary data.</text>
</comment>
<sequence>MPPTFEPRRFYEEGREVYPAEHARRRVNQRGPVILEDDDGRLTSLHRLVGEFLDKSEFFLHPDPDYQSSIRLAGAVPQVVSNRPWQLNERESGYPSLISRISWAKTGLDLLRYQSQAGFVSLGLDSRHYRYAPQDFIDEFGMTPEEGNAFLDGISRRGVDSGLLFPRRSVRSTYPPNGERYSLFSTPVSVVELEQEERRIRRGKGEVVLAALGGMGIVSVLASACVPVQIEPTGQPTVFPSATPRPTERPTPKPFSLIEATPTVEVRPFTPPINPPEYDPQAAGGAFPEGIRAVAELDYYRALETLYRQEVGSFLTANLAEYQQFLTTYARQNNLDVRQVWNSQFGNDYQMVSAIIKRLSGGRESVYWYATPGGALSARPDVPSVVNSNLVSVELQQGTHADFRWNNEDRNIYLFEVDNSTGEAVSWLNTTTANAASSEGLVQAFESYVREVMPTTGLDPVVNANVGEQFLLDKGFRSMKDALADVNTTSFVAGLSMVGSGERLFFRQMWYMSQKMKIIGGYQLSLANQPGYREGDSAYCLLGASPDTPDMVVPIILGVEQNGIWTQAQPLFTEGLRSDVPGSLIRLSNLAEIDDWVQNSRGKVIMPLILLRYDKTTWDRDPSWNIGYDVVLPLLKNPNGYIMRYTNAPSELGAKISRPDGSEWGEQANLIRVISELNNNFGGDIGLIAWQITVLK</sequence>
<organism evidence="2 3">
    <name type="scientific">Candidatus Chisholmbacteria bacterium RIFCSPHIGHO2_01_FULL_49_18</name>
    <dbReference type="NCBI Taxonomy" id="1797590"/>
    <lineage>
        <taxon>Bacteria</taxon>
        <taxon>Candidatus Chisholmiibacteriota</taxon>
    </lineage>
</organism>
<gene>
    <name evidence="2" type="ORF">A2785_03220</name>
</gene>
<evidence type="ECO:0000313" key="2">
    <source>
        <dbReference type="EMBL" id="OGY16577.1"/>
    </source>
</evidence>
<dbReference type="EMBL" id="MHCI01000014">
    <property type="protein sequence ID" value="OGY16577.1"/>
    <property type="molecule type" value="Genomic_DNA"/>
</dbReference>
<dbReference type="Proteomes" id="UP000179069">
    <property type="component" value="Unassembled WGS sequence"/>
</dbReference>
<evidence type="ECO:0000313" key="3">
    <source>
        <dbReference type="Proteomes" id="UP000179069"/>
    </source>
</evidence>
<protein>
    <submittedName>
        <fullName evidence="2">Uncharacterized protein</fullName>
    </submittedName>
</protein>
<feature type="region of interest" description="Disordered" evidence="1">
    <location>
        <begin position="236"/>
        <end position="255"/>
    </location>
</feature>
<evidence type="ECO:0000256" key="1">
    <source>
        <dbReference type="SAM" id="MobiDB-lite"/>
    </source>
</evidence>
<proteinExistence type="predicted"/>
<accession>A0A1G1VMX2</accession>
<reference evidence="2 3" key="1">
    <citation type="journal article" date="2016" name="Nat. Commun.">
        <title>Thousands of microbial genomes shed light on interconnected biogeochemical processes in an aquifer system.</title>
        <authorList>
            <person name="Anantharaman K."/>
            <person name="Brown C.T."/>
            <person name="Hug L.A."/>
            <person name="Sharon I."/>
            <person name="Castelle C.J."/>
            <person name="Probst A.J."/>
            <person name="Thomas B.C."/>
            <person name="Singh A."/>
            <person name="Wilkins M.J."/>
            <person name="Karaoz U."/>
            <person name="Brodie E.L."/>
            <person name="Williams K.H."/>
            <person name="Hubbard S.S."/>
            <person name="Banfield J.F."/>
        </authorList>
    </citation>
    <scope>NUCLEOTIDE SEQUENCE [LARGE SCALE GENOMIC DNA]</scope>
</reference>
<name>A0A1G1VMX2_9BACT</name>